<comment type="similarity">
    <text evidence="1">Belongs to the PPR family. P subfamily.</text>
</comment>
<dbReference type="EMBL" id="PJQY01000664">
    <property type="protein sequence ID" value="PQQ08823.1"/>
    <property type="molecule type" value="Genomic_DNA"/>
</dbReference>
<evidence type="ECO:0000256" key="4">
    <source>
        <dbReference type="SAM" id="MobiDB-lite"/>
    </source>
</evidence>
<dbReference type="GO" id="GO:0010019">
    <property type="term" value="P:chloroplast-nucleus signaling pathway"/>
    <property type="evidence" value="ECO:0007669"/>
    <property type="project" value="TreeGrafter"/>
</dbReference>
<gene>
    <name evidence="5" type="ORF">Pyn_17444</name>
</gene>
<feature type="repeat" description="PPR" evidence="3">
    <location>
        <begin position="236"/>
        <end position="270"/>
    </location>
</feature>
<reference evidence="5 6" key="1">
    <citation type="submission" date="2018-02" db="EMBL/GenBank/DDBJ databases">
        <title>Draft genome of wild Prunus yedoensis var. nudiflora.</title>
        <authorList>
            <person name="Baek S."/>
            <person name="Kim J.-H."/>
            <person name="Choi K."/>
            <person name="Kim G.-B."/>
            <person name="Cho A."/>
            <person name="Jang H."/>
            <person name="Shin C.-H."/>
            <person name="Yu H.-J."/>
            <person name="Mun J.-H."/>
        </authorList>
    </citation>
    <scope>NUCLEOTIDE SEQUENCE [LARGE SCALE GENOMIC DNA]</scope>
    <source>
        <strain evidence="6">cv. Jeju island</strain>
        <tissue evidence="5">Leaf</tissue>
    </source>
</reference>
<evidence type="ECO:0000256" key="3">
    <source>
        <dbReference type="PROSITE-ProRule" id="PRU00708"/>
    </source>
</evidence>
<dbReference type="GO" id="GO:0009507">
    <property type="term" value="C:chloroplast"/>
    <property type="evidence" value="ECO:0007669"/>
    <property type="project" value="TreeGrafter"/>
</dbReference>
<dbReference type="NCBIfam" id="TIGR00756">
    <property type="entry name" value="PPR"/>
    <property type="match status" value="5"/>
</dbReference>
<feature type="repeat" description="PPR" evidence="3">
    <location>
        <begin position="271"/>
        <end position="305"/>
    </location>
</feature>
<dbReference type="Pfam" id="PF01535">
    <property type="entry name" value="PPR"/>
    <property type="match status" value="1"/>
</dbReference>
<dbReference type="GO" id="GO:0031930">
    <property type="term" value="P:mitochondria-nucleus signaling pathway"/>
    <property type="evidence" value="ECO:0007669"/>
    <property type="project" value="TreeGrafter"/>
</dbReference>
<name>A0A314YPV8_PRUYE</name>
<dbReference type="Gene3D" id="1.25.40.10">
    <property type="entry name" value="Tetratricopeptide repeat domain"/>
    <property type="match status" value="3"/>
</dbReference>
<evidence type="ECO:0000256" key="1">
    <source>
        <dbReference type="ARBA" id="ARBA00007626"/>
    </source>
</evidence>
<evidence type="ECO:0000313" key="6">
    <source>
        <dbReference type="Proteomes" id="UP000250321"/>
    </source>
</evidence>
<evidence type="ECO:0000256" key="2">
    <source>
        <dbReference type="ARBA" id="ARBA00022737"/>
    </source>
</evidence>
<dbReference type="OrthoDB" id="185373at2759"/>
<dbReference type="Pfam" id="PF13812">
    <property type="entry name" value="PPR_3"/>
    <property type="match status" value="1"/>
</dbReference>
<dbReference type="AlphaFoldDB" id="A0A314YPV8"/>
<feature type="repeat" description="PPR" evidence="3">
    <location>
        <begin position="166"/>
        <end position="200"/>
    </location>
</feature>
<keyword evidence="6" id="KW-1185">Reference proteome</keyword>
<dbReference type="InterPro" id="IPR011990">
    <property type="entry name" value="TPR-like_helical_dom_sf"/>
</dbReference>
<keyword evidence="2" id="KW-0677">Repeat</keyword>
<dbReference type="Pfam" id="PF13041">
    <property type="entry name" value="PPR_2"/>
    <property type="match status" value="2"/>
</dbReference>
<feature type="compositionally biased region" description="Basic and acidic residues" evidence="4">
    <location>
        <begin position="1"/>
        <end position="13"/>
    </location>
</feature>
<dbReference type="STRING" id="2094558.A0A314YPV8"/>
<feature type="repeat" description="PPR" evidence="3">
    <location>
        <begin position="201"/>
        <end position="235"/>
    </location>
</feature>
<dbReference type="PANTHER" id="PTHR47936">
    <property type="entry name" value="PPR_LONG DOMAIN-CONTAINING PROTEIN"/>
    <property type="match status" value="1"/>
</dbReference>
<dbReference type="InterPro" id="IPR002885">
    <property type="entry name" value="PPR_rpt"/>
</dbReference>
<protein>
    <submittedName>
        <fullName evidence="5">Pentatricopeptide repeat-containing protein</fullName>
    </submittedName>
</protein>
<sequence>MEPEKNKQREKTRLLHQHPTQHTTSQSIKAISTDIYKERNLKRLVEKFKKSSELYRFRTKTPIYEDAVRRLAAAKRFKWIEEILEDQKKYPDFSNEGFAVRLVCLYGKAGMLENAQKVFDEMPDKNCERTVLSFNALLAACINSKKFDKVDEVFRGVSQKLSIEPDVVSYNTMIKAFCEMGSLDSAVSMLGEMEKKGMKPDAITYNTILNGLYANSRFLDAEKLWGRMVEKNVVPDVRSYNAKLLGLASEKRTEEGVELFEELKNKGIKPDVFSFNALIKGFVDEGKLEEAKKWYHEMGKSNCAPQKWTFQTLVPFVCEKGDLDFAIELGEEIFKRRLLVDAALLQIVVDGLVNSSRIEESNKLVKLGKSNSYRRYNLKLPTEE</sequence>
<dbReference type="PANTHER" id="PTHR47936:SF5">
    <property type="entry name" value="PENTACOTRIPEPTIDE-REPEAT REGION OF PRORP DOMAIN-CONTAINING PROTEIN"/>
    <property type="match status" value="1"/>
</dbReference>
<dbReference type="PROSITE" id="PS51375">
    <property type="entry name" value="PPR"/>
    <property type="match status" value="4"/>
</dbReference>
<feature type="region of interest" description="Disordered" evidence="4">
    <location>
        <begin position="1"/>
        <end position="24"/>
    </location>
</feature>
<comment type="caution">
    <text evidence="5">The sequence shown here is derived from an EMBL/GenBank/DDBJ whole genome shotgun (WGS) entry which is preliminary data.</text>
</comment>
<proteinExistence type="inferred from homology"/>
<dbReference type="Proteomes" id="UP000250321">
    <property type="component" value="Unassembled WGS sequence"/>
</dbReference>
<accession>A0A314YPV8</accession>
<evidence type="ECO:0000313" key="5">
    <source>
        <dbReference type="EMBL" id="PQQ08823.1"/>
    </source>
</evidence>
<organism evidence="5 6">
    <name type="scientific">Prunus yedoensis var. nudiflora</name>
    <dbReference type="NCBI Taxonomy" id="2094558"/>
    <lineage>
        <taxon>Eukaryota</taxon>
        <taxon>Viridiplantae</taxon>
        <taxon>Streptophyta</taxon>
        <taxon>Embryophyta</taxon>
        <taxon>Tracheophyta</taxon>
        <taxon>Spermatophyta</taxon>
        <taxon>Magnoliopsida</taxon>
        <taxon>eudicotyledons</taxon>
        <taxon>Gunneridae</taxon>
        <taxon>Pentapetalae</taxon>
        <taxon>rosids</taxon>
        <taxon>fabids</taxon>
        <taxon>Rosales</taxon>
        <taxon>Rosaceae</taxon>
        <taxon>Amygdaloideae</taxon>
        <taxon>Amygdaleae</taxon>
        <taxon>Prunus</taxon>
    </lineage>
</organism>